<sequence>MIQEAVHNNKPPLSTETRPTHPNKYKTLQNGDDVLKKERNKVHRKENEHKAAFVHIEIIMREGQVEILTYASQ</sequence>
<name>A0A5B7EIK1_PORTR</name>
<reference evidence="2 3" key="1">
    <citation type="submission" date="2019-05" db="EMBL/GenBank/DDBJ databases">
        <title>Another draft genome of Portunus trituberculatus and its Hox gene families provides insights of decapod evolution.</title>
        <authorList>
            <person name="Jeong J.-H."/>
            <person name="Song I."/>
            <person name="Kim S."/>
            <person name="Choi T."/>
            <person name="Kim D."/>
            <person name="Ryu S."/>
            <person name="Kim W."/>
        </authorList>
    </citation>
    <scope>NUCLEOTIDE SEQUENCE [LARGE SCALE GENOMIC DNA]</scope>
    <source>
        <tissue evidence="2">Muscle</tissue>
    </source>
</reference>
<evidence type="ECO:0000313" key="3">
    <source>
        <dbReference type="Proteomes" id="UP000324222"/>
    </source>
</evidence>
<evidence type="ECO:0000313" key="2">
    <source>
        <dbReference type="EMBL" id="MPC32364.1"/>
    </source>
</evidence>
<organism evidence="2 3">
    <name type="scientific">Portunus trituberculatus</name>
    <name type="common">Swimming crab</name>
    <name type="synonym">Neptunus trituberculatus</name>
    <dbReference type="NCBI Taxonomy" id="210409"/>
    <lineage>
        <taxon>Eukaryota</taxon>
        <taxon>Metazoa</taxon>
        <taxon>Ecdysozoa</taxon>
        <taxon>Arthropoda</taxon>
        <taxon>Crustacea</taxon>
        <taxon>Multicrustacea</taxon>
        <taxon>Malacostraca</taxon>
        <taxon>Eumalacostraca</taxon>
        <taxon>Eucarida</taxon>
        <taxon>Decapoda</taxon>
        <taxon>Pleocyemata</taxon>
        <taxon>Brachyura</taxon>
        <taxon>Eubrachyura</taxon>
        <taxon>Portunoidea</taxon>
        <taxon>Portunidae</taxon>
        <taxon>Portuninae</taxon>
        <taxon>Portunus</taxon>
    </lineage>
</organism>
<accession>A0A5B7EIK1</accession>
<feature type="region of interest" description="Disordered" evidence="1">
    <location>
        <begin position="1"/>
        <end position="34"/>
    </location>
</feature>
<dbReference type="EMBL" id="VSRR010002612">
    <property type="protein sequence ID" value="MPC32364.1"/>
    <property type="molecule type" value="Genomic_DNA"/>
</dbReference>
<evidence type="ECO:0000256" key="1">
    <source>
        <dbReference type="SAM" id="MobiDB-lite"/>
    </source>
</evidence>
<gene>
    <name evidence="2" type="ORF">E2C01_025674</name>
</gene>
<dbReference type="AlphaFoldDB" id="A0A5B7EIK1"/>
<proteinExistence type="predicted"/>
<protein>
    <submittedName>
        <fullName evidence="2">Uncharacterized protein</fullName>
    </submittedName>
</protein>
<dbReference type="Proteomes" id="UP000324222">
    <property type="component" value="Unassembled WGS sequence"/>
</dbReference>
<keyword evidence="3" id="KW-1185">Reference proteome</keyword>
<comment type="caution">
    <text evidence="2">The sequence shown here is derived from an EMBL/GenBank/DDBJ whole genome shotgun (WGS) entry which is preliminary data.</text>
</comment>